<evidence type="ECO:0000256" key="2">
    <source>
        <dbReference type="SAM" id="SignalP"/>
    </source>
</evidence>
<dbReference type="InterPro" id="IPR008502">
    <property type="entry name" value="Prolamin-like"/>
</dbReference>
<dbReference type="STRING" id="74649.A0A2P6RIK7"/>
<dbReference type="Gramene" id="PRQ46259">
    <property type="protein sequence ID" value="PRQ46259"/>
    <property type="gene ID" value="RchiOBHm_Chr2g0087141"/>
</dbReference>
<accession>A0A2P6RIK7</accession>
<gene>
    <name evidence="4" type="ORF">RchiOBHm_Chr2g0087141</name>
</gene>
<dbReference type="PANTHER" id="PTHR31181:SF75">
    <property type="entry name" value="EGG CELL-SECRETED-LIKE PROTEIN (DUF1278)"/>
    <property type="match status" value="1"/>
</dbReference>
<dbReference type="GO" id="GO:2000008">
    <property type="term" value="P:regulation of protein localization to cell surface"/>
    <property type="evidence" value="ECO:0007669"/>
    <property type="project" value="TreeGrafter"/>
</dbReference>
<name>A0A2P6RIK7_ROSCH</name>
<dbReference type="OrthoDB" id="1862203at2759"/>
<dbReference type="Proteomes" id="UP000238479">
    <property type="component" value="Chromosome 2"/>
</dbReference>
<evidence type="ECO:0000313" key="4">
    <source>
        <dbReference type="EMBL" id="PRQ46259.1"/>
    </source>
</evidence>
<reference evidence="4 5" key="1">
    <citation type="journal article" date="2018" name="Nat. Genet.">
        <title>The Rosa genome provides new insights in the design of modern roses.</title>
        <authorList>
            <person name="Bendahmane M."/>
        </authorList>
    </citation>
    <scope>NUCLEOTIDE SEQUENCE [LARGE SCALE GENOMIC DNA]</scope>
    <source>
        <strain evidence="5">cv. Old Blush</strain>
    </source>
</reference>
<dbReference type="AlphaFoldDB" id="A0A2P6RIK7"/>
<dbReference type="GO" id="GO:0080155">
    <property type="term" value="P:regulation of double fertilization forming a zygote and endosperm"/>
    <property type="evidence" value="ECO:0007669"/>
    <property type="project" value="TreeGrafter"/>
</dbReference>
<protein>
    <submittedName>
        <fullName evidence="4">Putative Prolamin-like domain-containing protein</fullName>
    </submittedName>
</protein>
<evidence type="ECO:0000259" key="3">
    <source>
        <dbReference type="Pfam" id="PF05617"/>
    </source>
</evidence>
<sequence>MAMKIVPLSALLLVALLTTLLSQPGIANAQSPQSPPSVPGLLPPGTPNDVLKCWSSLAGISGCVLEIFQSVFSLQLGTIGADCCKAFLSIEESCWPKMFPLTPFFPPLLKNICELQGRGAAPPAFV</sequence>
<keyword evidence="1 2" id="KW-0732">Signal</keyword>
<feature type="signal peptide" evidence="2">
    <location>
        <begin position="1"/>
        <end position="29"/>
    </location>
</feature>
<dbReference type="OMA" id="KCWSSLA"/>
<keyword evidence="5" id="KW-1185">Reference proteome</keyword>
<dbReference type="GO" id="GO:0009567">
    <property type="term" value="P:double fertilization forming a zygote and endosperm"/>
    <property type="evidence" value="ECO:0007669"/>
    <property type="project" value="TreeGrafter"/>
</dbReference>
<dbReference type="Pfam" id="PF05617">
    <property type="entry name" value="Prolamin_like"/>
    <property type="match status" value="1"/>
</dbReference>
<dbReference type="GO" id="GO:0005576">
    <property type="term" value="C:extracellular region"/>
    <property type="evidence" value="ECO:0007669"/>
    <property type="project" value="TreeGrafter"/>
</dbReference>
<evidence type="ECO:0000256" key="1">
    <source>
        <dbReference type="ARBA" id="ARBA00022729"/>
    </source>
</evidence>
<dbReference type="GO" id="GO:0031982">
    <property type="term" value="C:vesicle"/>
    <property type="evidence" value="ECO:0007669"/>
    <property type="project" value="TreeGrafter"/>
</dbReference>
<feature type="chain" id="PRO_5015148198" evidence="2">
    <location>
        <begin position="30"/>
        <end position="126"/>
    </location>
</feature>
<proteinExistence type="predicted"/>
<dbReference type="EMBL" id="PDCK01000040">
    <property type="protein sequence ID" value="PRQ46259.1"/>
    <property type="molecule type" value="Genomic_DNA"/>
</dbReference>
<feature type="domain" description="Prolamin-like" evidence="3">
    <location>
        <begin position="52"/>
        <end position="113"/>
    </location>
</feature>
<comment type="caution">
    <text evidence="4">The sequence shown here is derived from an EMBL/GenBank/DDBJ whole genome shotgun (WGS) entry which is preliminary data.</text>
</comment>
<dbReference type="PANTHER" id="PTHR31181">
    <property type="entry name" value="EGG CELL-SECRETED PROTEIN 1.4"/>
    <property type="match status" value="1"/>
</dbReference>
<organism evidence="4 5">
    <name type="scientific">Rosa chinensis</name>
    <name type="common">China rose</name>
    <dbReference type="NCBI Taxonomy" id="74649"/>
    <lineage>
        <taxon>Eukaryota</taxon>
        <taxon>Viridiplantae</taxon>
        <taxon>Streptophyta</taxon>
        <taxon>Embryophyta</taxon>
        <taxon>Tracheophyta</taxon>
        <taxon>Spermatophyta</taxon>
        <taxon>Magnoliopsida</taxon>
        <taxon>eudicotyledons</taxon>
        <taxon>Gunneridae</taxon>
        <taxon>Pentapetalae</taxon>
        <taxon>rosids</taxon>
        <taxon>fabids</taxon>
        <taxon>Rosales</taxon>
        <taxon>Rosaceae</taxon>
        <taxon>Rosoideae</taxon>
        <taxon>Rosoideae incertae sedis</taxon>
        <taxon>Rosa</taxon>
    </lineage>
</organism>
<evidence type="ECO:0000313" key="5">
    <source>
        <dbReference type="Proteomes" id="UP000238479"/>
    </source>
</evidence>